<sequence>MSAENSREVGMIRMQKAILVIQRQQDNPTDTLATTSAEYGQVTIAEPVADISTSSSPAQKWRGKQSEQTSTAGERISAEQLENILQDTVSPAIQQAAEEAVTAAEKFVMNYDRKNGPRHDEYHFTTPEAQLIAESSKDVSMLPEGEANDQVRTDPVANGTPELIVTREEVPSKEPTAAGGENPETVRVEGEEAYRRQLTELLKGKTPVEPEAGGSGKGNSVRSHPEGRTGEGDSVEAILKGGPGESDSVEAIQMRIHRGQFGRKHPEGRIRRERFGKRSSGKCDMVKTSGEDDPASAHPLNERSGREFRTKAR</sequence>
<feature type="region of interest" description="Disordered" evidence="1">
    <location>
        <begin position="142"/>
        <end position="313"/>
    </location>
</feature>
<comment type="caution">
    <text evidence="2">The sequence shown here is derived from an EMBL/GenBank/DDBJ whole genome shotgun (WGS) entry which is preliminary data.</text>
</comment>
<evidence type="ECO:0000313" key="2">
    <source>
        <dbReference type="EMBL" id="KAL3677480.1"/>
    </source>
</evidence>
<organism evidence="2 3">
    <name type="scientific">Riccia sorocarpa</name>
    <dbReference type="NCBI Taxonomy" id="122646"/>
    <lineage>
        <taxon>Eukaryota</taxon>
        <taxon>Viridiplantae</taxon>
        <taxon>Streptophyta</taxon>
        <taxon>Embryophyta</taxon>
        <taxon>Marchantiophyta</taxon>
        <taxon>Marchantiopsida</taxon>
        <taxon>Marchantiidae</taxon>
        <taxon>Marchantiales</taxon>
        <taxon>Ricciaceae</taxon>
        <taxon>Riccia</taxon>
    </lineage>
</organism>
<feature type="compositionally biased region" description="Basic and acidic residues" evidence="1">
    <location>
        <begin position="300"/>
        <end position="313"/>
    </location>
</feature>
<dbReference type="Proteomes" id="UP001633002">
    <property type="component" value="Unassembled WGS sequence"/>
</dbReference>
<protein>
    <submittedName>
        <fullName evidence="2">Uncharacterized protein</fullName>
    </submittedName>
</protein>
<dbReference type="AlphaFoldDB" id="A0ABD3GHB9"/>
<gene>
    <name evidence="2" type="ORF">R1sor_027428</name>
</gene>
<reference evidence="2 3" key="1">
    <citation type="submission" date="2024-09" db="EMBL/GenBank/DDBJ databases">
        <title>Chromosome-scale assembly of Riccia sorocarpa.</title>
        <authorList>
            <person name="Paukszto L."/>
        </authorList>
    </citation>
    <scope>NUCLEOTIDE SEQUENCE [LARGE SCALE GENOMIC DNA]</scope>
    <source>
        <strain evidence="2">LP-2024</strain>
        <tissue evidence="2">Aerial parts of the thallus</tissue>
    </source>
</reference>
<accession>A0ABD3GHB9</accession>
<feature type="compositionally biased region" description="Basic and acidic residues" evidence="1">
    <location>
        <begin position="184"/>
        <end position="208"/>
    </location>
</feature>
<feature type="region of interest" description="Disordered" evidence="1">
    <location>
        <begin position="48"/>
        <end position="76"/>
    </location>
</feature>
<evidence type="ECO:0000256" key="1">
    <source>
        <dbReference type="SAM" id="MobiDB-lite"/>
    </source>
</evidence>
<evidence type="ECO:0000313" key="3">
    <source>
        <dbReference type="Proteomes" id="UP001633002"/>
    </source>
</evidence>
<dbReference type="EMBL" id="JBJQOH010000008">
    <property type="protein sequence ID" value="KAL3677480.1"/>
    <property type="molecule type" value="Genomic_DNA"/>
</dbReference>
<proteinExistence type="predicted"/>
<feature type="compositionally biased region" description="Basic residues" evidence="1">
    <location>
        <begin position="271"/>
        <end position="280"/>
    </location>
</feature>
<keyword evidence="3" id="KW-1185">Reference proteome</keyword>
<name>A0ABD3GHB9_9MARC</name>